<name>A0A150WLJ0_BDEBC</name>
<dbReference type="Pfam" id="PF01632">
    <property type="entry name" value="Ribosomal_L35p"/>
    <property type="match status" value="1"/>
</dbReference>
<gene>
    <name evidence="5" type="primary">rpmI</name>
    <name evidence="8" type="ORF">AZI86_11600</name>
</gene>
<dbReference type="GO" id="GO:0022625">
    <property type="term" value="C:cytosolic large ribosomal subunit"/>
    <property type="evidence" value="ECO:0007669"/>
    <property type="project" value="TreeGrafter"/>
</dbReference>
<comment type="caution">
    <text evidence="8">The sequence shown here is derived from an EMBL/GenBank/DDBJ whole genome shotgun (WGS) entry which is preliminary data.</text>
</comment>
<feature type="compositionally biased region" description="Basic residues" evidence="7">
    <location>
        <begin position="1"/>
        <end position="43"/>
    </location>
</feature>
<evidence type="ECO:0000256" key="1">
    <source>
        <dbReference type="ARBA" id="ARBA00006598"/>
    </source>
</evidence>
<evidence type="ECO:0000313" key="9">
    <source>
        <dbReference type="Proteomes" id="UP000075320"/>
    </source>
</evidence>
<dbReference type="AlphaFoldDB" id="A0A150WLJ0"/>
<evidence type="ECO:0000256" key="4">
    <source>
        <dbReference type="ARBA" id="ARBA00071664"/>
    </source>
</evidence>
<feature type="region of interest" description="Disordered" evidence="7">
    <location>
        <begin position="1"/>
        <end position="45"/>
    </location>
</feature>
<evidence type="ECO:0000313" key="8">
    <source>
        <dbReference type="EMBL" id="KYG64840.1"/>
    </source>
</evidence>
<dbReference type="FunFam" id="4.10.410.60:FF:000001">
    <property type="entry name" value="50S ribosomal protein L35"/>
    <property type="match status" value="1"/>
</dbReference>
<dbReference type="InterPro" id="IPR037229">
    <property type="entry name" value="Ribosomal_bL35_sf"/>
</dbReference>
<dbReference type="Proteomes" id="UP000075320">
    <property type="component" value="Unassembled WGS sequence"/>
</dbReference>
<sequence>MKMRTHSGAKKRMKLTASGKVKKKSTRMRHLNSHMSSKTKRQLGKTSYVEDANMLQVRRCLVF</sequence>
<keyword evidence="3 5" id="KW-0687">Ribonucleoprotein</keyword>
<organism evidence="8 9">
    <name type="scientific">Bdellovibrio bacteriovorus</name>
    <dbReference type="NCBI Taxonomy" id="959"/>
    <lineage>
        <taxon>Bacteria</taxon>
        <taxon>Pseudomonadati</taxon>
        <taxon>Bdellovibrionota</taxon>
        <taxon>Bdellovibrionia</taxon>
        <taxon>Bdellovibrionales</taxon>
        <taxon>Pseudobdellovibrionaceae</taxon>
        <taxon>Bdellovibrio</taxon>
    </lineage>
</organism>
<dbReference type="InterPro" id="IPR001706">
    <property type="entry name" value="Ribosomal_bL35"/>
</dbReference>
<dbReference type="EMBL" id="LUKE01000002">
    <property type="protein sequence ID" value="KYG64840.1"/>
    <property type="molecule type" value="Genomic_DNA"/>
</dbReference>
<evidence type="ECO:0000256" key="3">
    <source>
        <dbReference type="ARBA" id="ARBA00023274"/>
    </source>
</evidence>
<dbReference type="PANTHER" id="PTHR33343">
    <property type="entry name" value="54S RIBOSOMAL PROTEIN BL35M"/>
    <property type="match status" value="1"/>
</dbReference>
<dbReference type="InterPro" id="IPR021137">
    <property type="entry name" value="Ribosomal_bL35-like"/>
</dbReference>
<evidence type="ECO:0000256" key="7">
    <source>
        <dbReference type="SAM" id="MobiDB-lite"/>
    </source>
</evidence>
<keyword evidence="2 5" id="KW-0689">Ribosomal protein</keyword>
<keyword evidence="9" id="KW-1185">Reference proteome</keyword>
<reference evidence="8 9" key="1">
    <citation type="submission" date="2016-03" db="EMBL/GenBank/DDBJ databases">
        <authorList>
            <person name="Ploux O."/>
        </authorList>
    </citation>
    <scope>NUCLEOTIDE SEQUENCE [LARGE SCALE GENOMIC DNA]</scope>
    <source>
        <strain evidence="8 9">R0</strain>
    </source>
</reference>
<evidence type="ECO:0000256" key="6">
    <source>
        <dbReference type="RuleBase" id="RU000568"/>
    </source>
</evidence>
<protein>
    <recommendedName>
        <fullName evidence="4 5">Large ribosomal subunit protein bL35</fullName>
    </recommendedName>
</protein>
<evidence type="ECO:0000256" key="2">
    <source>
        <dbReference type="ARBA" id="ARBA00022980"/>
    </source>
</evidence>
<accession>A0A150WLJ0</accession>
<evidence type="ECO:0000256" key="5">
    <source>
        <dbReference type="HAMAP-Rule" id="MF_00514"/>
    </source>
</evidence>
<comment type="similarity">
    <text evidence="1 5 6">Belongs to the bacterial ribosomal protein bL35 family.</text>
</comment>
<dbReference type="RefSeq" id="WP_061835351.1">
    <property type="nucleotide sequence ID" value="NZ_LUKE01000002.1"/>
</dbReference>
<proteinExistence type="inferred from homology"/>
<dbReference type="PANTHER" id="PTHR33343:SF1">
    <property type="entry name" value="LARGE RIBOSOMAL SUBUNIT PROTEIN BL35M"/>
    <property type="match status" value="1"/>
</dbReference>
<dbReference type="OrthoDB" id="5297447at2"/>
<dbReference type="GO" id="GO:0003735">
    <property type="term" value="F:structural constituent of ribosome"/>
    <property type="evidence" value="ECO:0007669"/>
    <property type="project" value="InterPro"/>
</dbReference>
<dbReference type="HAMAP" id="MF_00514">
    <property type="entry name" value="Ribosomal_bL35"/>
    <property type="match status" value="1"/>
</dbReference>
<dbReference type="GO" id="GO:0006412">
    <property type="term" value="P:translation"/>
    <property type="evidence" value="ECO:0007669"/>
    <property type="project" value="UniProtKB-UniRule"/>
</dbReference>
<dbReference type="PRINTS" id="PR00064">
    <property type="entry name" value="RIBOSOMALL35"/>
</dbReference>
<dbReference type="SUPFAM" id="SSF143034">
    <property type="entry name" value="L35p-like"/>
    <property type="match status" value="1"/>
</dbReference>
<dbReference type="NCBIfam" id="TIGR00001">
    <property type="entry name" value="rpmI_bact"/>
    <property type="match status" value="1"/>
</dbReference>
<dbReference type="Gene3D" id="4.10.410.60">
    <property type="match status" value="1"/>
</dbReference>